<dbReference type="InterPro" id="IPR036567">
    <property type="entry name" value="RHF-like"/>
</dbReference>
<name>A0A937FXS9_9BACT</name>
<accession>A0A937FXS9</accession>
<dbReference type="SUPFAM" id="SSF69754">
    <property type="entry name" value="Ribosome binding protein Y (YfiA homologue)"/>
    <property type="match status" value="1"/>
</dbReference>
<evidence type="ECO:0000313" key="1">
    <source>
        <dbReference type="EMBL" id="MBL6444896.1"/>
    </source>
</evidence>
<evidence type="ECO:0000313" key="2">
    <source>
        <dbReference type="Proteomes" id="UP000614216"/>
    </source>
</evidence>
<sequence length="101" mass="11916">MKTDIQTIGFDANQELIDFVNDRIKHLKKFETQITGVDIYLKNVKNDQGETRVAEMKLFLPGPALYAEYQSESFRESIIETIDKLKRQIKKRKELQNEKRP</sequence>
<dbReference type="AlphaFoldDB" id="A0A937FXS9"/>
<dbReference type="EMBL" id="JAEUGD010000002">
    <property type="protein sequence ID" value="MBL6444896.1"/>
    <property type="molecule type" value="Genomic_DNA"/>
</dbReference>
<dbReference type="Proteomes" id="UP000614216">
    <property type="component" value="Unassembled WGS sequence"/>
</dbReference>
<keyword evidence="2" id="KW-1185">Reference proteome</keyword>
<protein>
    <submittedName>
        <fullName evidence="1">Ribosome-associated translation inhibitor RaiA</fullName>
    </submittedName>
</protein>
<comment type="caution">
    <text evidence="1">The sequence shown here is derived from an EMBL/GenBank/DDBJ whole genome shotgun (WGS) entry which is preliminary data.</text>
</comment>
<dbReference type="Pfam" id="PF02482">
    <property type="entry name" value="Ribosomal_S30AE"/>
    <property type="match status" value="1"/>
</dbReference>
<dbReference type="RefSeq" id="WP_202854436.1">
    <property type="nucleotide sequence ID" value="NZ_JAEUGD010000002.1"/>
</dbReference>
<organism evidence="1 2">
    <name type="scientific">Fulvivirga marina</name>
    <dbReference type="NCBI Taxonomy" id="2494733"/>
    <lineage>
        <taxon>Bacteria</taxon>
        <taxon>Pseudomonadati</taxon>
        <taxon>Bacteroidota</taxon>
        <taxon>Cytophagia</taxon>
        <taxon>Cytophagales</taxon>
        <taxon>Fulvivirgaceae</taxon>
        <taxon>Fulvivirga</taxon>
    </lineage>
</organism>
<reference evidence="1" key="1">
    <citation type="submission" date="2021-01" db="EMBL/GenBank/DDBJ databases">
        <title>Fulvivirga kasyanovii gen. nov., sp nov., a novel member of the phylum Bacteroidetes isolated from seawater in a mussel farm.</title>
        <authorList>
            <person name="Zhao L.-H."/>
            <person name="Wang Z.-J."/>
        </authorList>
    </citation>
    <scope>NUCLEOTIDE SEQUENCE</scope>
    <source>
        <strain evidence="1">29W222</strain>
    </source>
</reference>
<dbReference type="Gene3D" id="3.30.160.100">
    <property type="entry name" value="Ribosome hibernation promotion factor-like"/>
    <property type="match status" value="1"/>
</dbReference>
<gene>
    <name evidence="1" type="primary">raiA</name>
    <name evidence="1" type="ORF">JMN32_01155</name>
</gene>
<proteinExistence type="predicted"/>
<dbReference type="InterPro" id="IPR003489">
    <property type="entry name" value="RHF/RaiA"/>
</dbReference>
<dbReference type="NCBIfam" id="TIGR00741">
    <property type="entry name" value="yfiA"/>
    <property type="match status" value="1"/>
</dbReference>